<sequence length="125" mass="14067">MSPKKILIAEDNESFLKLVLHTLGKQGYETKDCSRGDEVMAAFEEFSPDLVVLDGLLPGKDGFELAKEIRALKTGKDIPIVMLTGVYKEADFHKYSEEIGIDLHYDKSNFDGKEFALEIKRLLAE</sequence>
<dbReference type="PANTHER" id="PTHR44591">
    <property type="entry name" value="STRESS RESPONSE REGULATOR PROTEIN 1"/>
    <property type="match status" value="1"/>
</dbReference>
<dbReference type="Pfam" id="PF00072">
    <property type="entry name" value="Response_reg"/>
    <property type="match status" value="1"/>
</dbReference>
<dbReference type="Gene3D" id="3.40.50.2300">
    <property type="match status" value="1"/>
</dbReference>
<comment type="caution">
    <text evidence="4">The sequence shown here is derived from an EMBL/GenBank/DDBJ whole genome shotgun (WGS) entry which is preliminary data.</text>
</comment>
<reference evidence="4" key="2">
    <citation type="submission" date="2021-01" db="EMBL/GenBank/DDBJ databases">
        <authorList>
            <person name="Hahn C.R."/>
            <person name="Youssef N.H."/>
            <person name="Elshahed M."/>
        </authorList>
    </citation>
    <scope>NUCLEOTIDE SEQUENCE</scope>
    <source>
        <strain evidence="4">Zod_Metabat.24</strain>
    </source>
</reference>
<dbReference type="InterPro" id="IPR011006">
    <property type="entry name" value="CheY-like_superfamily"/>
</dbReference>
<dbReference type="Proteomes" id="UP000809273">
    <property type="component" value="Unassembled WGS sequence"/>
</dbReference>
<keyword evidence="1 2" id="KW-0597">Phosphoprotein</keyword>
<organism evidence="4 5">
    <name type="scientific">Candidatus Zymogenus saltonus</name>
    <dbReference type="NCBI Taxonomy" id="2844893"/>
    <lineage>
        <taxon>Bacteria</taxon>
        <taxon>Deltaproteobacteria</taxon>
        <taxon>Candidatus Zymogenia</taxon>
        <taxon>Candidatus Zymogeniales</taxon>
        <taxon>Candidatus Zymogenaceae</taxon>
        <taxon>Candidatus Zymogenus</taxon>
    </lineage>
</organism>
<proteinExistence type="predicted"/>
<reference evidence="4" key="1">
    <citation type="journal article" date="2021" name="Environ. Microbiol.">
        <title>Genomic characterization of three novel Desulfobacterota classes expand the metabolic and phylogenetic diversity of the phylum.</title>
        <authorList>
            <person name="Murphy C.L."/>
            <person name="Biggerstaff J."/>
            <person name="Eichhorn A."/>
            <person name="Ewing E."/>
            <person name="Shahan R."/>
            <person name="Soriano D."/>
            <person name="Stewart S."/>
            <person name="VanMol K."/>
            <person name="Walker R."/>
            <person name="Walters P."/>
            <person name="Elshahed M.S."/>
            <person name="Youssef N.H."/>
        </authorList>
    </citation>
    <scope>NUCLEOTIDE SEQUENCE</scope>
    <source>
        <strain evidence="4">Zod_Metabat.24</strain>
    </source>
</reference>
<evidence type="ECO:0000259" key="3">
    <source>
        <dbReference type="PROSITE" id="PS50110"/>
    </source>
</evidence>
<evidence type="ECO:0000256" key="2">
    <source>
        <dbReference type="PROSITE-ProRule" id="PRU00169"/>
    </source>
</evidence>
<dbReference type="InterPro" id="IPR001789">
    <property type="entry name" value="Sig_transdc_resp-reg_receiver"/>
</dbReference>
<dbReference type="InterPro" id="IPR050595">
    <property type="entry name" value="Bact_response_regulator"/>
</dbReference>
<dbReference type="PANTHER" id="PTHR44591:SF3">
    <property type="entry name" value="RESPONSE REGULATORY DOMAIN-CONTAINING PROTEIN"/>
    <property type="match status" value="1"/>
</dbReference>
<dbReference type="EMBL" id="JAFGIX010000058">
    <property type="protein sequence ID" value="MBN1573894.1"/>
    <property type="molecule type" value="Genomic_DNA"/>
</dbReference>
<evidence type="ECO:0000313" key="5">
    <source>
        <dbReference type="Proteomes" id="UP000809273"/>
    </source>
</evidence>
<accession>A0A9D8KFU5</accession>
<dbReference type="SMART" id="SM00448">
    <property type="entry name" value="REC"/>
    <property type="match status" value="1"/>
</dbReference>
<evidence type="ECO:0000313" key="4">
    <source>
        <dbReference type="EMBL" id="MBN1573894.1"/>
    </source>
</evidence>
<dbReference type="CDD" id="cd17574">
    <property type="entry name" value="REC_OmpR"/>
    <property type="match status" value="1"/>
</dbReference>
<dbReference type="PROSITE" id="PS50110">
    <property type="entry name" value="RESPONSE_REGULATORY"/>
    <property type="match status" value="1"/>
</dbReference>
<name>A0A9D8KFU5_9DELT</name>
<protein>
    <submittedName>
        <fullName evidence="4">Response regulator</fullName>
    </submittedName>
</protein>
<dbReference type="AlphaFoldDB" id="A0A9D8KFU5"/>
<feature type="domain" description="Response regulatory" evidence="3">
    <location>
        <begin position="5"/>
        <end position="122"/>
    </location>
</feature>
<dbReference type="SUPFAM" id="SSF52172">
    <property type="entry name" value="CheY-like"/>
    <property type="match status" value="1"/>
</dbReference>
<gene>
    <name evidence="4" type="ORF">JW984_11920</name>
</gene>
<feature type="modified residue" description="4-aspartylphosphate" evidence="2">
    <location>
        <position position="54"/>
    </location>
</feature>
<evidence type="ECO:0000256" key="1">
    <source>
        <dbReference type="ARBA" id="ARBA00022553"/>
    </source>
</evidence>
<dbReference type="GO" id="GO:0000160">
    <property type="term" value="P:phosphorelay signal transduction system"/>
    <property type="evidence" value="ECO:0007669"/>
    <property type="project" value="InterPro"/>
</dbReference>